<evidence type="ECO:0000256" key="2">
    <source>
        <dbReference type="PROSITE-ProRule" id="PRU00176"/>
    </source>
</evidence>
<proteinExistence type="predicted"/>
<comment type="caution">
    <text evidence="5">The sequence shown here is derived from an EMBL/GenBank/DDBJ whole genome shotgun (WGS) entry which is preliminary data.</text>
</comment>
<evidence type="ECO:0000313" key="5">
    <source>
        <dbReference type="EMBL" id="OII76219.1"/>
    </source>
</evidence>
<dbReference type="CDD" id="cd12247">
    <property type="entry name" value="RRM2_U1A_like"/>
    <property type="match status" value="1"/>
</dbReference>
<dbReference type="InterPro" id="IPR000504">
    <property type="entry name" value="RRM_dom"/>
</dbReference>
<feature type="compositionally biased region" description="Pro residues" evidence="3">
    <location>
        <begin position="164"/>
        <end position="188"/>
    </location>
</feature>
<organism evidence="5 6">
    <name type="scientific">Cryptosporidium andersoni</name>
    <dbReference type="NCBI Taxonomy" id="117008"/>
    <lineage>
        <taxon>Eukaryota</taxon>
        <taxon>Sar</taxon>
        <taxon>Alveolata</taxon>
        <taxon>Apicomplexa</taxon>
        <taxon>Conoidasida</taxon>
        <taxon>Coccidia</taxon>
        <taxon>Eucoccidiorida</taxon>
        <taxon>Eimeriorina</taxon>
        <taxon>Cryptosporidiidae</taxon>
        <taxon>Cryptosporidium</taxon>
    </lineage>
</organism>
<gene>
    <name evidence="5" type="ORF">cand_006170</name>
</gene>
<dbReference type="VEuPathDB" id="CryptoDB:cand_006170"/>
<accession>A0A1J4MRZ7</accession>
<evidence type="ECO:0000256" key="1">
    <source>
        <dbReference type="ARBA" id="ARBA00022884"/>
    </source>
</evidence>
<protein>
    <submittedName>
        <fullName evidence="5">RNA recognition family protein</fullName>
    </submittedName>
</protein>
<dbReference type="SUPFAM" id="SSF54928">
    <property type="entry name" value="RNA-binding domain, RBD"/>
    <property type="match status" value="2"/>
</dbReference>
<dbReference type="RefSeq" id="XP_067068065.1">
    <property type="nucleotide sequence ID" value="XM_067210858.1"/>
</dbReference>
<feature type="domain" description="RRM" evidence="4">
    <location>
        <begin position="19"/>
        <end position="98"/>
    </location>
</feature>
<dbReference type="EMBL" id="LRBS01000067">
    <property type="protein sequence ID" value="OII76219.1"/>
    <property type="molecule type" value="Genomic_DNA"/>
</dbReference>
<dbReference type="Pfam" id="PF00076">
    <property type="entry name" value="RRM_1"/>
    <property type="match status" value="2"/>
</dbReference>
<dbReference type="OrthoDB" id="277802at2759"/>
<dbReference type="AlphaFoldDB" id="A0A1J4MRZ7"/>
<feature type="domain" description="RRM" evidence="4">
    <location>
        <begin position="267"/>
        <end position="339"/>
    </location>
</feature>
<evidence type="ECO:0000256" key="3">
    <source>
        <dbReference type="SAM" id="MobiDB-lite"/>
    </source>
</evidence>
<dbReference type="SMART" id="SM00360">
    <property type="entry name" value="RRM"/>
    <property type="match status" value="2"/>
</dbReference>
<evidence type="ECO:0000259" key="4">
    <source>
        <dbReference type="PROSITE" id="PS50102"/>
    </source>
</evidence>
<dbReference type="PANTHER" id="PTHR10501">
    <property type="entry name" value="U1 SMALL NUCLEAR RIBONUCLEOPROTEIN A/U2 SMALL NUCLEAR RIBONUCLEOPROTEIN B"/>
    <property type="match status" value="1"/>
</dbReference>
<feature type="compositionally biased region" description="Polar residues" evidence="3">
    <location>
        <begin position="151"/>
        <end position="161"/>
    </location>
</feature>
<reference evidence="5 6" key="1">
    <citation type="submission" date="2016-10" db="EMBL/GenBank/DDBJ databases">
        <title>Reductive evolution of mitochondrial metabolism and differential evolution of invasion-related proteins in Cryptosporidium.</title>
        <authorList>
            <person name="Liu S."/>
            <person name="Roellig D.M."/>
            <person name="Guo Y."/>
            <person name="Li N."/>
            <person name="Frace M.A."/>
            <person name="Tang K."/>
            <person name="Zhang L."/>
            <person name="Feng Y."/>
            <person name="Xiao L."/>
        </authorList>
    </citation>
    <scope>NUCLEOTIDE SEQUENCE [LARGE SCALE GENOMIC DNA]</scope>
    <source>
        <strain evidence="5">30847</strain>
    </source>
</reference>
<dbReference type="GeneID" id="92364802"/>
<keyword evidence="6" id="KW-1185">Reference proteome</keyword>
<evidence type="ECO:0000313" key="6">
    <source>
        <dbReference type="Proteomes" id="UP000186804"/>
    </source>
</evidence>
<dbReference type="Gene3D" id="3.30.70.330">
    <property type="match status" value="2"/>
</dbReference>
<name>A0A1J4MRZ7_9CRYT</name>
<keyword evidence="1 2" id="KW-0694">RNA-binding</keyword>
<sequence>MNNSTAKSEYTVLATTPNCTLYVNNLNDRVPIVELEKNLLQKFGDFGEIVNITCMKSFYRRGQAWITFKDIETASKALTAIQGVNMFNKPIRAAFAHTTSYGSSVPAKRSNGRPLIPKAVQLKCDGYKLYLCQWLRHVKFNGTLAHNIAGSQDNEKNSPASQILPPPLPLPLPPPPPPPLPPPPPPLPQLSVASPIQTKWDASAFGGSAESRLRSGVNKAAVVAAAAKAAAAAVSAKRKSDGIIVGSPPGQLLRLDHESTTLCKQNSTVFVEDIHESCTEEILMDIFKLEDGFVELRFIPNHNVAFVDFASEYHAAKAITKLNGLSILSKTIRLSFSKKKN</sequence>
<dbReference type="GO" id="GO:0003723">
    <property type="term" value="F:RNA binding"/>
    <property type="evidence" value="ECO:0007669"/>
    <property type="project" value="UniProtKB-UniRule"/>
</dbReference>
<dbReference type="PROSITE" id="PS50102">
    <property type="entry name" value="RRM"/>
    <property type="match status" value="2"/>
</dbReference>
<dbReference type="Proteomes" id="UP000186804">
    <property type="component" value="Unassembled WGS sequence"/>
</dbReference>
<dbReference type="InterPro" id="IPR035979">
    <property type="entry name" value="RBD_domain_sf"/>
</dbReference>
<dbReference type="InterPro" id="IPR012677">
    <property type="entry name" value="Nucleotide-bd_a/b_plait_sf"/>
</dbReference>
<feature type="region of interest" description="Disordered" evidence="3">
    <location>
        <begin position="151"/>
        <end position="192"/>
    </location>
</feature>